<reference evidence="2" key="1">
    <citation type="submission" date="2017-07" db="EMBL/GenBank/DDBJ databases">
        <title>Taro Niue Genome Assembly and Annotation.</title>
        <authorList>
            <person name="Atibalentja N."/>
            <person name="Keating K."/>
            <person name="Fields C.J."/>
        </authorList>
    </citation>
    <scope>NUCLEOTIDE SEQUENCE</scope>
    <source>
        <strain evidence="2">Niue_2</strain>
        <tissue evidence="2">Leaf</tissue>
    </source>
</reference>
<feature type="transmembrane region" description="Helical" evidence="1">
    <location>
        <begin position="355"/>
        <end position="382"/>
    </location>
</feature>
<evidence type="ECO:0000313" key="3">
    <source>
        <dbReference type="Proteomes" id="UP000652761"/>
    </source>
</evidence>
<comment type="caution">
    <text evidence="2">The sequence shown here is derived from an EMBL/GenBank/DDBJ whole genome shotgun (WGS) entry which is preliminary data.</text>
</comment>
<keyword evidence="3" id="KW-1185">Reference proteome</keyword>
<protein>
    <submittedName>
        <fullName evidence="2">Uncharacterized protein</fullName>
    </submittedName>
</protein>
<feature type="transmembrane region" description="Helical" evidence="1">
    <location>
        <begin position="294"/>
        <end position="315"/>
    </location>
</feature>
<feature type="transmembrane region" description="Helical" evidence="1">
    <location>
        <begin position="150"/>
        <end position="170"/>
    </location>
</feature>
<dbReference type="EMBL" id="NMUH01000398">
    <property type="protein sequence ID" value="MQL78405.1"/>
    <property type="molecule type" value="Genomic_DNA"/>
</dbReference>
<organism evidence="2 3">
    <name type="scientific">Colocasia esculenta</name>
    <name type="common">Wild taro</name>
    <name type="synonym">Arum esculentum</name>
    <dbReference type="NCBI Taxonomy" id="4460"/>
    <lineage>
        <taxon>Eukaryota</taxon>
        <taxon>Viridiplantae</taxon>
        <taxon>Streptophyta</taxon>
        <taxon>Embryophyta</taxon>
        <taxon>Tracheophyta</taxon>
        <taxon>Spermatophyta</taxon>
        <taxon>Magnoliopsida</taxon>
        <taxon>Liliopsida</taxon>
        <taxon>Araceae</taxon>
        <taxon>Aroideae</taxon>
        <taxon>Colocasieae</taxon>
        <taxon>Colocasia</taxon>
    </lineage>
</organism>
<dbReference type="AlphaFoldDB" id="A0A843U4P5"/>
<evidence type="ECO:0000256" key="1">
    <source>
        <dbReference type="SAM" id="Phobius"/>
    </source>
</evidence>
<keyword evidence="1" id="KW-0472">Membrane</keyword>
<feature type="transmembrane region" description="Helical" evidence="1">
    <location>
        <begin position="213"/>
        <end position="233"/>
    </location>
</feature>
<gene>
    <name evidence="2" type="ORF">Taro_010839</name>
</gene>
<dbReference type="Proteomes" id="UP000652761">
    <property type="component" value="Unassembled WGS sequence"/>
</dbReference>
<keyword evidence="1" id="KW-0812">Transmembrane</keyword>
<accession>A0A843U4P5</accession>
<feature type="transmembrane region" description="Helical" evidence="1">
    <location>
        <begin position="239"/>
        <end position="258"/>
    </location>
</feature>
<name>A0A843U4P5_COLES</name>
<keyword evidence="1" id="KW-1133">Transmembrane helix</keyword>
<feature type="transmembrane region" description="Helical" evidence="1">
    <location>
        <begin position="185"/>
        <end position="206"/>
    </location>
</feature>
<sequence>VWDGGACVVRLWSHVVAPVFHELFVSAGACRYLLPHSLEFLLLWQVVARALGSLEGVWEVGVIIVVASFPSGSERELQESVAAVAGCSCYECGHLSASLLELSRCFVCCVAPLVERCNTCLWLLSALCWLVVNSGEVLPEFFFIGSGGKLFVVLLLGWTVACSLLVYLWSRPVACLLPLLFVGRSGWWCSAMAFGAVLRTLVTIVAKVSCGEFFLLACVVLTAGATFWCIVLYLGWLPVLVIASCIVPCALIVALSVVRQALVVACVWVFPLAWERVCSVVVLCLGLGPSEVDVLFSTSAVVSFPVQFANVLGFLALPTSNVFSGFVSARCACGAVGLVFHGSTIVVCPCRTTRMIWALAVASCAGQFSGVLCFSCFLVGLVRASLVEFSTPDCVLIASWCALCFEHAEVLACSWRSVGAVWTQEKACRWCSLFYGGLVLVVCGRGEVAFLGDHGLVPIRGLGFYLRSRQVSCRDTSQKATCNLSHSDGDSVARCDTCLCLPYLVEVCDGGACVVRLWPHVVAPVFSELFVSAGAC</sequence>
<feature type="transmembrane region" description="Helical" evidence="1">
    <location>
        <begin position="322"/>
        <end position="343"/>
    </location>
</feature>
<feature type="non-terminal residue" evidence="2">
    <location>
        <position position="1"/>
    </location>
</feature>
<evidence type="ECO:0000313" key="2">
    <source>
        <dbReference type="EMBL" id="MQL78405.1"/>
    </source>
</evidence>
<proteinExistence type="predicted"/>